<name>A0ACC0H5G1_9ERIC</name>
<gene>
    <name evidence="1" type="ORF">LOK49_LG07G01156</name>
</gene>
<keyword evidence="2" id="KW-1185">Reference proteome</keyword>
<dbReference type="EMBL" id="CM045764">
    <property type="protein sequence ID" value="KAI8008164.1"/>
    <property type="molecule type" value="Genomic_DNA"/>
</dbReference>
<protein>
    <submittedName>
        <fullName evidence="1">Uncharacterized protein</fullName>
    </submittedName>
</protein>
<sequence>MATSFHLLVTATQNDHHPSKLVVETPCELLRVVIDNNTRKDATIIQVDSVNKHGILLEVVQVLTDLNLVMTFSSKHYFTPCTTPLVYLNNIADGCVGRIARIATKLETMEPCSSVKDRIGYSMIQDAQEASLGPVSSSSLRRHVAMSLIQHHLPVERNDDALQPVSPTSYSSSMEDAVDCSEWIVPFHVFKSLAEEILCLIAMEKPISLTPEHIRVEKVKVHQLVSYVFY</sequence>
<evidence type="ECO:0000313" key="1">
    <source>
        <dbReference type="EMBL" id="KAI8008164.1"/>
    </source>
</evidence>
<organism evidence="1 2">
    <name type="scientific">Camellia lanceoleosa</name>
    <dbReference type="NCBI Taxonomy" id="1840588"/>
    <lineage>
        <taxon>Eukaryota</taxon>
        <taxon>Viridiplantae</taxon>
        <taxon>Streptophyta</taxon>
        <taxon>Embryophyta</taxon>
        <taxon>Tracheophyta</taxon>
        <taxon>Spermatophyta</taxon>
        <taxon>Magnoliopsida</taxon>
        <taxon>eudicotyledons</taxon>
        <taxon>Gunneridae</taxon>
        <taxon>Pentapetalae</taxon>
        <taxon>asterids</taxon>
        <taxon>Ericales</taxon>
        <taxon>Theaceae</taxon>
        <taxon>Camellia</taxon>
    </lineage>
</organism>
<evidence type="ECO:0000313" key="2">
    <source>
        <dbReference type="Proteomes" id="UP001060215"/>
    </source>
</evidence>
<proteinExistence type="predicted"/>
<dbReference type="Proteomes" id="UP001060215">
    <property type="component" value="Chromosome 7"/>
</dbReference>
<accession>A0ACC0H5G1</accession>
<comment type="caution">
    <text evidence="1">The sequence shown here is derived from an EMBL/GenBank/DDBJ whole genome shotgun (WGS) entry which is preliminary data.</text>
</comment>
<reference evidence="1 2" key="1">
    <citation type="journal article" date="2022" name="Plant J.">
        <title>Chromosome-level genome of Camellia lanceoleosa provides a valuable resource for understanding genome evolution and self-incompatibility.</title>
        <authorList>
            <person name="Gong W."/>
            <person name="Xiao S."/>
            <person name="Wang L."/>
            <person name="Liao Z."/>
            <person name="Chang Y."/>
            <person name="Mo W."/>
            <person name="Hu G."/>
            <person name="Li W."/>
            <person name="Zhao G."/>
            <person name="Zhu H."/>
            <person name="Hu X."/>
            <person name="Ji K."/>
            <person name="Xiang X."/>
            <person name="Song Q."/>
            <person name="Yuan D."/>
            <person name="Jin S."/>
            <person name="Zhang L."/>
        </authorList>
    </citation>
    <scope>NUCLEOTIDE SEQUENCE [LARGE SCALE GENOMIC DNA]</scope>
    <source>
        <strain evidence="1">SQ_2022a</strain>
    </source>
</reference>